<dbReference type="Gene3D" id="1.20.1560.10">
    <property type="entry name" value="ABC transporter type 1, transmembrane domain"/>
    <property type="match status" value="2"/>
</dbReference>
<sequence>MGEEVKQKDSAAGASEPFQATRYDLTSWFARLFFGYVNPLLSRAAESPLEEFDAEWLPPPGDMAEALGADFERMYGKVKAEYGYDALGGSPSSSPSRSSRSKDADAGGGGRKGAAAAAAPPRRKKPWTTLTGITLLRLYWWPMLHESLWVLAEVGQRLGTPVALREFLRWLQAYDAGEDPTEWKGWLWAVVLGLCGLSMMLIHHQLFWIGMRAGFTMRQQCVAAVHAKVLRLNSASVSAVSSGHVVNLVSNDVRRFDDVLPFWIFLWAAPLELALVLLMVSLELDFVSALAGVATSLAMIPIQSALVRYIGGLRRNTARCTDERVRLAGEVVEGALAMKMLSWEDPFTSALRSIRGRETAYSRRMQRIRAVNFGMQFCITPIVSFVTFAVYRARNGTLNTASVFYALSLLHLPKLYMVNFFVLAVQTLTELRVSLQRIDAFLSTPEPPRPHATAEQQQQQQQQQEAEGRVEVGGGGKGAGAAGEKPLGYVSMGGADYDWLRPFGRDDVRVTDTHGTALGGGGGDVSARGKKAAAAAAGGAAGNGGSKAAAGGGSSFKQSVAAAAPATDAAAAATAAAATGGDAQVEAPKADARQAEAVGREEGQAAETVAAAAAERAGSSSSSASGAASTAGGADGEVRSGESLTLAGVAFECAPGELLGICGAVGCGKSSLLAALLGELQPLERPLAAAVDAAATADTAVTAATAATAAAAAAGGGDAGPVVRGRVAYCAQVPWIMAGSVRDNIVFGASWEPDWYSAVVAACCLADDLAGLPAGDQTELGERGINLSGGQKARVALARACYCRPHVALLDDPLSAVDPRVGRHLFDRALGPRGLLAGCGTTRLLVTHQRQYLPKCDRVMVLRGGRVLALAGWREVAALRLPELTAGQGGLAAAGPAGGGGGGGAAEEGGGEEPLEDGPTVDEVLDQEAAGLGGGKAAAGAAEQAVVSGGSSGSSSSTAAAAGGVAAGVVAVEMVEAAEAAEAVVLELADEGAADVAAKGAAAAAAVNGTTEAAETPTAAAANSQYGANGAANRGSFMDRYRLSMSRTFVAGRANGAGGAAAGGGGIGRSGTLGRMANSALWLRQQISMALSGGGGGNGIVTVSKSTSLTRVDTGKLVASEDKATGTVSWAVYGRYCRHMGLGATAFIVAGMLAGQGVFLASEWWLALWSRADAGDQGNDEWLWVYGLLTGIVIVIAFLRSFVFFESNLNAATSIHNLMAKRVLRAPLSFFHTNPSGRIVNRFSKDQGQVDDLLPSCAYDALQSSMLVAGAFVLVSIAVPVILPVFLPLALAFHLIRARYITASREIKRWEAITRSPVFASFSATLKGLPTIRAYGAATRFHDDFLHSMSHNGNWYFAFISTSRWIGVRLDGVAGTTLLAAALLAMAMRSRVNTGVLALALTHVLQLTGVMQWVVRQSAEVENNMTSVERMLAYTQLDSEPPRLAEGGAAPPEGWPRSGALEYEDVTAVYRPGLPPVLRGISFRLAPGTSCGVVGRTGSGKSSLMLTLFRLIDVSGGRILLDGQDTAGLALDALRRQLAIIPQDPVLFSGTLRSNLDPWRGHNDGALWGVLEAVQLKGAVAAMPGGLDSPMSECGGNLSVGQRQLFCLARALLQDARVLALDEATANVDRATDELIQSALRDFAHRDREQHGRVLLVIAHRIDTILDCDQLLVLAAGQLVEAGPPAALAAGSGVFSKMVAAAKLGGGGGAAAAVAH</sequence>
<dbReference type="Pfam" id="PF00005">
    <property type="entry name" value="ABC_tran"/>
    <property type="match status" value="2"/>
</dbReference>
<evidence type="ECO:0000256" key="9">
    <source>
        <dbReference type="SAM" id="MobiDB-lite"/>
    </source>
</evidence>
<organism evidence="13 14">
    <name type="scientific">Chlamydomonas schloesseri</name>
    <dbReference type="NCBI Taxonomy" id="2026947"/>
    <lineage>
        <taxon>Eukaryota</taxon>
        <taxon>Viridiplantae</taxon>
        <taxon>Chlorophyta</taxon>
        <taxon>core chlorophytes</taxon>
        <taxon>Chlorophyceae</taxon>
        <taxon>CS clade</taxon>
        <taxon>Chlamydomonadales</taxon>
        <taxon>Chlamydomonadaceae</taxon>
        <taxon>Chlamydomonas</taxon>
    </lineage>
</organism>
<dbReference type="CDD" id="cd03250">
    <property type="entry name" value="ABCC_MRP_domain1"/>
    <property type="match status" value="1"/>
</dbReference>
<feature type="transmembrane region" description="Helical" evidence="10">
    <location>
        <begin position="1271"/>
        <end position="1296"/>
    </location>
</feature>
<feature type="transmembrane region" description="Helical" evidence="10">
    <location>
        <begin position="260"/>
        <end position="280"/>
    </location>
</feature>
<keyword evidence="8 10" id="KW-0472">Membrane</keyword>
<evidence type="ECO:0000256" key="5">
    <source>
        <dbReference type="ARBA" id="ARBA00022741"/>
    </source>
</evidence>
<keyword evidence="7 10" id="KW-1133">Transmembrane helix</keyword>
<comment type="subcellular location">
    <subcellularLocation>
        <location evidence="1">Membrane</location>
        <topology evidence="1">Multi-pass membrane protein</topology>
    </subcellularLocation>
</comment>
<reference evidence="13" key="1">
    <citation type="journal article" date="2020" name="bioRxiv">
        <title>Comparative genomics of Chlamydomonas.</title>
        <authorList>
            <person name="Craig R.J."/>
            <person name="Hasan A.R."/>
            <person name="Ness R.W."/>
            <person name="Keightley P.D."/>
        </authorList>
    </citation>
    <scope>NUCLEOTIDE SEQUENCE</scope>
    <source>
        <strain evidence="13">CCAP 11/173</strain>
    </source>
</reference>
<evidence type="ECO:0000256" key="7">
    <source>
        <dbReference type="ARBA" id="ARBA00022989"/>
    </source>
</evidence>
<dbReference type="InterPro" id="IPR044726">
    <property type="entry name" value="ABCC_6TM_D2"/>
</dbReference>
<dbReference type="SUPFAM" id="SSF90123">
    <property type="entry name" value="ABC transporter transmembrane region"/>
    <property type="match status" value="2"/>
</dbReference>
<feature type="region of interest" description="Disordered" evidence="9">
    <location>
        <begin position="88"/>
        <end position="123"/>
    </location>
</feature>
<feature type="transmembrane region" description="Helical" evidence="10">
    <location>
        <begin position="286"/>
        <end position="307"/>
    </location>
</feature>
<feature type="region of interest" description="Disordered" evidence="9">
    <location>
        <begin position="442"/>
        <end position="480"/>
    </location>
</feature>
<feature type="region of interest" description="Disordered" evidence="9">
    <location>
        <begin position="895"/>
        <end position="919"/>
    </location>
</feature>
<keyword evidence="14" id="KW-1185">Reference proteome</keyword>
<evidence type="ECO:0000256" key="2">
    <source>
        <dbReference type="ARBA" id="ARBA00009726"/>
    </source>
</evidence>
<dbReference type="InterPro" id="IPR017871">
    <property type="entry name" value="ABC_transporter-like_CS"/>
</dbReference>
<keyword evidence="3" id="KW-0813">Transport</keyword>
<dbReference type="GO" id="GO:0016020">
    <property type="term" value="C:membrane"/>
    <property type="evidence" value="ECO:0007669"/>
    <property type="project" value="UniProtKB-SubCell"/>
</dbReference>
<comment type="caution">
    <text evidence="13">The sequence shown here is derived from an EMBL/GenBank/DDBJ whole genome shotgun (WGS) entry which is preliminary data.</text>
</comment>
<feature type="transmembrane region" description="Helical" evidence="10">
    <location>
        <begin position="1182"/>
        <end position="1205"/>
    </location>
</feature>
<dbReference type="InterPro" id="IPR011527">
    <property type="entry name" value="ABC1_TM_dom"/>
</dbReference>
<evidence type="ECO:0000313" key="14">
    <source>
        <dbReference type="Proteomes" id="UP000613740"/>
    </source>
</evidence>
<dbReference type="InterPro" id="IPR044746">
    <property type="entry name" value="ABCC_6TM_D1"/>
</dbReference>
<dbReference type="PANTHER" id="PTHR24223:SF453">
    <property type="entry name" value="ABC TRANSPORTER"/>
    <property type="match status" value="1"/>
</dbReference>
<dbReference type="SUPFAM" id="SSF52540">
    <property type="entry name" value="P-loop containing nucleoside triphosphate hydrolases"/>
    <property type="match status" value="2"/>
</dbReference>
<evidence type="ECO:0000256" key="8">
    <source>
        <dbReference type="ARBA" id="ARBA00023136"/>
    </source>
</evidence>
<dbReference type="FunFam" id="3.40.50.300:FF:000163">
    <property type="entry name" value="Multidrug resistance-associated protein member 4"/>
    <property type="match status" value="1"/>
</dbReference>
<keyword evidence="5" id="KW-0547">Nucleotide-binding</keyword>
<feature type="compositionally biased region" description="Acidic residues" evidence="9">
    <location>
        <begin position="909"/>
        <end position="919"/>
    </location>
</feature>
<feature type="domain" description="ABC transmembrane type-1" evidence="12">
    <location>
        <begin position="172"/>
        <end position="410"/>
    </location>
</feature>
<evidence type="ECO:0000256" key="1">
    <source>
        <dbReference type="ARBA" id="ARBA00004141"/>
    </source>
</evidence>
<feature type="compositionally biased region" description="Low complexity" evidence="9">
    <location>
        <begin position="454"/>
        <end position="465"/>
    </location>
</feature>
<dbReference type="EMBL" id="JAEHOD010000111">
    <property type="protein sequence ID" value="KAG2425890.1"/>
    <property type="molecule type" value="Genomic_DNA"/>
</dbReference>
<dbReference type="OrthoDB" id="6500128at2759"/>
<feature type="transmembrane region" description="Helical" evidence="10">
    <location>
        <begin position="1142"/>
        <end position="1162"/>
    </location>
</feature>
<gene>
    <name evidence="13" type="ORF">HYH02_014893</name>
</gene>
<evidence type="ECO:0000259" key="12">
    <source>
        <dbReference type="PROSITE" id="PS50929"/>
    </source>
</evidence>
<dbReference type="InterPro" id="IPR003593">
    <property type="entry name" value="AAA+_ATPase"/>
</dbReference>
<dbReference type="CDD" id="cd03244">
    <property type="entry name" value="ABCC_MRP_domain2"/>
    <property type="match status" value="1"/>
</dbReference>
<feature type="compositionally biased region" description="Gly residues" evidence="9">
    <location>
        <begin position="895"/>
        <end position="908"/>
    </location>
</feature>
<feature type="transmembrane region" description="Helical" evidence="10">
    <location>
        <begin position="1365"/>
        <end position="1384"/>
    </location>
</feature>
<dbReference type="GO" id="GO:0005524">
    <property type="term" value="F:ATP binding"/>
    <property type="evidence" value="ECO:0007669"/>
    <property type="project" value="UniProtKB-KW"/>
</dbReference>
<feature type="region of interest" description="Disordered" evidence="9">
    <location>
        <begin position="580"/>
        <end position="636"/>
    </location>
</feature>
<name>A0A835VS90_9CHLO</name>
<feature type="transmembrane region" description="Helical" evidence="10">
    <location>
        <begin position="370"/>
        <end position="391"/>
    </location>
</feature>
<keyword evidence="4 10" id="KW-0812">Transmembrane</keyword>
<dbReference type="PROSITE" id="PS00211">
    <property type="entry name" value="ABC_TRANSPORTER_1"/>
    <property type="match status" value="1"/>
</dbReference>
<evidence type="ECO:0000256" key="3">
    <source>
        <dbReference type="ARBA" id="ARBA00022448"/>
    </source>
</evidence>
<dbReference type="FunFam" id="1.20.1560.10:FF:000010">
    <property type="entry name" value="Multidrug resistance-associated ABC transporter"/>
    <property type="match status" value="1"/>
</dbReference>
<dbReference type="InterPro" id="IPR050173">
    <property type="entry name" value="ABC_transporter_C-like"/>
</dbReference>
<feature type="compositionally biased region" description="Basic and acidic residues" evidence="9">
    <location>
        <begin position="588"/>
        <end position="603"/>
    </location>
</feature>
<dbReference type="GO" id="GO:0016887">
    <property type="term" value="F:ATP hydrolysis activity"/>
    <property type="evidence" value="ECO:0007669"/>
    <property type="project" value="InterPro"/>
</dbReference>
<dbReference type="Pfam" id="PF00664">
    <property type="entry name" value="ABC_membrane"/>
    <property type="match status" value="2"/>
</dbReference>
<feature type="compositionally biased region" description="Gly residues" evidence="9">
    <location>
        <begin position="471"/>
        <end position="480"/>
    </location>
</feature>
<proteinExistence type="inferred from homology"/>
<comment type="similarity">
    <text evidence="2">Belongs to the ABC transporter superfamily. ABCC family. Conjugate transporter (TC 3.A.1.208) subfamily.</text>
</comment>
<evidence type="ECO:0000256" key="10">
    <source>
        <dbReference type="SAM" id="Phobius"/>
    </source>
</evidence>
<dbReference type="InterPro" id="IPR003439">
    <property type="entry name" value="ABC_transporter-like_ATP-bd"/>
</dbReference>
<dbReference type="Proteomes" id="UP000613740">
    <property type="component" value="Unassembled WGS sequence"/>
</dbReference>
<evidence type="ECO:0000256" key="6">
    <source>
        <dbReference type="ARBA" id="ARBA00022840"/>
    </source>
</evidence>
<dbReference type="SMART" id="SM00382">
    <property type="entry name" value="AAA"/>
    <property type="match status" value="2"/>
</dbReference>
<dbReference type="Gene3D" id="3.40.50.300">
    <property type="entry name" value="P-loop containing nucleotide triphosphate hydrolases"/>
    <property type="match status" value="2"/>
</dbReference>
<feature type="domain" description="ABC transporter" evidence="11">
    <location>
        <begin position="1461"/>
        <end position="1701"/>
    </location>
</feature>
<evidence type="ECO:0000259" key="11">
    <source>
        <dbReference type="PROSITE" id="PS50893"/>
    </source>
</evidence>
<feature type="domain" description="ABC transmembrane type-1" evidence="12">
    <location>
        <begin position="1142"/>
        <end position="1423"/>
    </location>
</feature>
<evidence type="ECO:0000313" key="13">
    <source>
        <dbReference type="EMBL" id="KAG2425890.1"/>
    </source>
</evidence>
<keyword evidence="6" id="KW-0067">ATP-binding</keyword>
<accession>A0A835VS90</accession>
<dbReference type="CDD" id="cd18580">
    <property type="entry name" value="ABC_6TM_ABCC_D2"/>
    <property type="match status" value="1"/>
</dbReference>
<dbReference type="GO" id="GO:0140359">
    <property type="term" value="F:ABC-type transporter activity"/>
    <property type="evidence" value="ECO:0007669"/>
    <property type="project" value="InterPro"/>
</dbReference>
<dbReference type="PROSITE" id="PS50893">
    <property type="entry name" value="ABC_TRANSPORTER_2"/>
    <property type="match status" value="2"/>
</dbReference>
<dbReference type="InterPro" id="IPR036640">
    <property type="entry name" value="ABC1_TM_sf"/>
</dbReference>
<dbReference type="CDD" id="cd18579">
    <property type="entry name" value="ABC_6TM_ABCC_D1"/>
    <property type="match status" value="1"/>
</dbReference>
<feature type="transmembrane region" description="Helical" evidence="10">
    <location>
        <begin position="186"/>
        <end position="209"/>
    </location>
</feature>
<protein>
    <submittedName>
        <fullName evidence="13">Uncharacterized protein</fullName>
    </submittedName>
</protein>
<dbReference type="PROSITE" id="PS50929">
    <property type="entry name" value="ABC_TM1F"/>
    <property type="match status" value="2"/>
</dbReference>
<feature type="domain" description="ABC transporter" evidence="11">
    <location>
        <begin position="631"/>
        <end position="889"/>
    </location>
</feature>
<dbReference type="PANTHER" id="PTHR24223">
    <property type="entry name" value="ATP-BINDING CASSETTE SUB-FAMILY C"/>
    <property type="match status" value="1"/>
</dbReference>
<dbReference type="InterPro" id="IPR027417">
    <property type="entry name" value="P-loop_NTPase"/>
</dbReference>
<feature type="compositionally biased region" description="Low complexity" evidence="9">
    <location>
        <begin position="605"/>
        <end position="632"/>
    </location>
</feature>
<evidence type="ECO:0000256" key="4">
    <source>
        <dbReference type="ARBA" id="ARBA00022692"/>
    </source>
</evidence>